<gene>
    <name evidence="5 7" type="primary">rpmC</name>
    <name evidence="7" type="ORF">QQA45_06625</name>
</gene>
<evidence type="ECO:0000313" key="7">
    <source>
        <dbReference type="EMBL" id="MDK9581156.1"/>
    </source>
</evidence>
<sequence>MTAKEIRELSVEQLETKVKELKLELFNLKLQKTLGQLQDTAKIRTVKRDIAKMKTILTEKK</sequence>
<comment type="similarity">
    <text evidence="1 5">Belongs to the universal ribosomal protein uL29 family.</text>
</comment>
<dbReference type="Gene3D" id="1.10.287.310">
    <property type="match status" value="1"/>
</dbReference>
<evidence type="ECO:0000313" key="8">
    <source>
        <dbReference type="Proteomes" id="UP001225134"/>
    </source>
</evidence>
<evidence type="ECO:0000256" key="6">
    <source>
        <dbReference type="SAM" id="Coils"/>
    </source>
</evidence>
<evidence type="ECO:0000256" key="2">
    <source>
        <dbReference type="ARBA" id="ARBA00022980"/>
    </source>
</evidence>
<organism evidence="7 8">
    <name type="scientific">Sneathia sanguinegens</name>
    <dbReference type="NCBI Taxonomy" id="40543"/>
    <lineage>
        <taxon>Bacteria</taxon>
        <taxon>Fusobacteriati</taxon>
        <taxon>Fusobacteriota</taxon>
        <taxon>Fusobacteriia</taxon>
        <taxon>Fusobacteriales</taxon>
        <taxon>Leptotrichiaceae</taxon>
        <taxon>Sneathia</taxon>
    </lineage>
</organism>
<keyword evidence="3 5" id="KW-0687">Ribonucleoprotein</keyword>
<dbReference type="NCBIfam" id="TIGR00012">
    <property type="entry name" value="L29"/>
    <property type="match status" value="1"/>
</dbReference>
<dbReference type="Pfam" id="PF00831">
    <property type="entry name" value="Ribosomal_L29"/>
    <property type="match status" value="1"/>
</dbReference>
<dbReference type="CDD" id="cd00427">
    <property type="entry name" value="Ribosomal_L29_HIP"/>
    <property type="match status" value="1"/>
</dbReference>
<feature type="coiled-coil region" evidence="6">
    <location>
        <begin position="4"/>
        <end position="31"/>
    </location>
</feature>
<dbReference type="PANTHER" id="PTHR10916:SF0">
    <property type="entry name" value="LARGE RIBOSOMAL SUBUNIT PROTEIN UL29C"/>
    <property type="match status" value="1"/>
</dbReference>
<comment type="caution">
    <text evidence="7">The sequence shown here is derived from an EMBL/GenBank/DDBJ whole genome shotgun (WGS) entry which is preliminary data.</text>
</comment>
<dbReference type="PANTHER" id="PTHR10916">
    <property type="entry name" value="60S RIBOSOMAL PROTEIN L35/50S RIBOSOMAL PROTEIN L29"/>
    <property type="match status" value="1"/>
</dbReference>
<dbReference type="InterPro" id="IPR036049">
    <property type="entry name" value="Ribosomal_uL29_sf"/>
</dbReference>
<accession>A0ABT7HMN7</accession>
<dbReference type="InterPro" id="IPR001854">
    <property type="entry name" value="Ribosomal_uL29"/>
</dbReference>
<evidence type="ECO:0000256" key="1">
    <source>
        <dbReference type="ARBA" id="ARBA00009254"/>
    </source>
</evidence>
<keyword evidence="6" id="KW-0175">Coiled coil</keyword>
<protein>
    <recommendedName>
        <fullName evidence="4 5">Large ribosomal subunit protein uL29</fullName>
    </recommendedName>
</protein>
<dbReference type="SUPFAM" id="SSF46561">
    <property type="entry name" value="Ribosomal protein L29 (L29p)"/>
    <property type="match status" value="1"/>
</dbReference>
<name>A0ABT7HMN7_9FUSO</name>
<evidence type="ECO:0000256" key="4">
    <source>
        <dbReference type="ARBA" id="ARBA00035204"/>
    </source>
</evidence>
<dbReference type="RefSeq" id="WP_066728924.1">
    <property type="nucleotide sequence ID" value="NZ_CAMYDT010000014.1"/>
</dbReference>
<keyword evidence="8" id="KW-1185">Reference proteome</keyword>
<keyword evidence="2 5" id="KW-0689">Ribosomal protein</keyword>
<dbReference type="GO" id="GO:0005840">
    <property type="term" value="C:ribosome"/>
    <property type="evidence" value="ECO:0007669"/>
    <property type="project" value="UniProtKB-KW"/>
</dbReference>
<dbReference type="HAMAP" id="MF_00374">
    <property type="entry name" value="Ribosomal_uL29"/>
    <property type="match status" value="1"/>
</dbReference>
<dbReference type="Proteomes" id="UP001225134">
    <property type="component" value="Unassembled WGS sequence"/>
</dbReference>
<evidence type="ECO:0000256" key="5">
    <source>
        <dbReference type="HAMAP-Rule" id="MF_00374"/>
    </source>
</evidence>
<proteinExistence type="inferred from homology"/>
<dbReference type="InterPro" id="IPR050063">
    <property type="entry name" value="Ribosomal_protein_uL29"/>
</dbReference>
<reference evidence="7 8" key="1">
    <citation type="submission" date="2023-06" db="EMBL/GenBank/DDBJ databases">
        <title>Antibody response to the Sneathia vaginalis cytopathogenic toxin A during pregnancy.</title>
        <authorList>
            <person name="Mccoy Z.T."/>
            <person name="Serrano M.G."/>
            <person name="Spaine K."/>
            <person name="Edwards D.J."/>
            <person name="Buck G.A."/>
            <person name="Jefferson K."/>
        </authorList>
    </citation>
    <scope>NUCLEOTIDE SEQUENCE [LARGE SCALE GENOMIC DNA]</scope>
    <source>
        <strain evidence="7 8">CCUG 42621</strain>
    </source>
</reference>
<evidence type="ECO:0000256" key="3">
    <source>
        <dbReference type="ARBA" id="ARBA00023274"/>
    </source>
</evidence>
<dbReference type="EMBL" id="JASSPP010000013">
    <property type="protein sequence ID" value="MDK9581156.1"/>
    <property type="molecule type" value="Genomic_DNA"/>
</dbReference>